<dbReference type="Gene3D" id="2.30.30.760">
    <property type="match status" value="1"/>
</dbReference>
<evidence type="ECO:0000313" key="2">
    <source>
        <dbReference type="Proteomes" id="UP000635071"/>
    </source>
</evidence>
<evidence type="ECO:0008006" key="3">
    <source>
        <dbReference type="Google" id="ProtNLM"/>
    </source>
</evidence>
<protein>
    <recommendedName>
        <fullName evidence="3">Flagella basal body P-ring formation protein FlgA C-terminal domain-containing protein</fullName>
    </recommendedName>
</protein>
<dbReference type="AlphaFoldDB" id="A0A916ZLG5"/>
<sequence length="169" mass="17523">MSGELARFLLGALRKQEDGAVEFLLMGAAALMSLGELEAKVEEFAGRPAMVDPRLVLPGCAGPELAWSGGGTSVRVRCPSPPWAVYVAVPVVAEAAVDGSLPAIRRGERVVVEAEGEGFVVAIEAVAEADSRGARVPLKAVPGGRRMLGVVGADGRVRIHGLNAMVNSR</sequence>
<keyword evidence="2" id="KW-1185">Reference proteome</keyword>
<organism evidence="1 2">
    <name type="scientific">Sandarakinorhabdus glacialis</name>
    <dbReference type="NCBI Taxonomy" id="1614636"/>
    <lineage>
        <taxon>Bacteria</taxon>
        <taxon>Pseudomonadati</taxon>
        <taxon>Pseudomonadota</taxon>
        <taxon>Alphaproteobacteria</taxon>
        <taxon>Sphingomonadales</taxon>
        <taxon>Sphingosinicellaceae</taxon>
        <taxon>Sandarakinorhabdus</taxon>
    </lineage>
</organism>
<gene>
    <name evidence="1" type="ORF">GCM10011529_05830</name>
</gene>
<dbReference type="Proteomes" id="UP000635071">
    <property type="component" value="Unassembled WGS sequence"/>
</dbReference>
<accession>A0A916ZLG5</accession>
<reference evidence="1" key="2">
    <citation type="submission" date="2020-09" db="EMBL/GenBank/DDBJ databases">
        <authorList>
            <person name="Sun Q."/>
            <person name="Zhou Y."/>
        </authorList>
    </citation>
    <scope>NUCLEOTIDE SEQUENCE</scope>
    <source>
        <strain evidence="1">CGMCC 1.15519</strain>
    </source>
</reference>
<name>A0A916ZLG5_9SPHN</name>
<reference evidence="1" key="1">
    <citation type="journal article" date="2014" name="Int. J. Syst. Evol. Microbiol.">
        <title>Complete genome sequence of Corynebacterium casei LMG S-19264T (=DSM 44701T), isolated from a smear-ripened cheese.</title>
        <authorList>
            <consortium name="US DOE Joint Genome Institute (JGI-PGF)"/>
            <person name="Walter F."/>
            <person name="Albersmeier A."/>
            <person name="Kalinowski J."/>
            <person name="Ruckert C."/>
        </authorList>
    </citation>
    <scope>NUCLEOTIDE SEQUENCE</scope>
    <source>
        <strain evidence="1">CGMCC 1.15519</strain>
    </source>
</reference>
<comment type="caution">
    <text evidence="1">The sequence shown here is derived from an EMBL/GenBank/DDBJ whole genome shotgun (WGS) entry which is preliminary data.</text>
</comment>
<evidence type="ECO:0000313" key="1">
    <source>
        <dbReference type="EMBL" id="GGE02252.1"/>
    </source>
</evidence>
<proteinExistence type="predicted"/>
<dbReference type="EMBL" id="BMJM01000001">
    <property type="protein sequence ID" value="GGE02252.1"/>
    <property type="molecule type" value="Genomic_DNA"/>
</dbReference>